<gene>
    <name evidence="5" type="ORF">SCD_n01597</name>
</gene>
<evidence type="ECO:0000256" key="3">
    <source>
        <dbReference type="SAM" id="SignalP"/>
    </source>
</evidence>
<dbReference type="Gene3D" id="3.30.70.2330">
    <property type="match status" value="1"/>
</dbReference>
<feature type="domain" description="HIRAN" evidence="4">
    <location>
        <begin position="33"/>
        <end position="131"/>
    </location>
</feature>
<dbReference type="SMART" id="SM00910">
    <property type="entry name" value="HIRAN"/>
    <property type="match status" value="1"/>
</dbReference>
<evidence type="ECO:0000256" key="1">
    <source>
        <dbReference type="ARBA" id="ARBA00022723"/>
    </source>
</evidence>
<keyword evidence="3" id="KW-0732">Signal</keyword>
<accession>S6ACA8</accession>
<dbReference type="GO" id="GO:0008270">
    <property type="term" value="F:zinc ion binding"/>
    <property type="evidence" value="ECO:0007669"/>
    <property type="project" value="InterPro"/>
</dbReference>
<dbReference type="RefSeq" id="WP_009205625.1">
    <property type="nucleotide sequence ID" value="NC_022357.1"/>
</dbReference>
<dbReference type="HOGENOM" id="CLU_154672_0_0_4"/>
<dbReference type="InterPro" id="IPR014905">
    <property type="entry name" value="HIRAN"/>
</dbReference>
<name>S6ACA8_SULDS</name>
<reference evidence="5 6" key="1">
    <citation type="journal article" date="2012" name="Appl. Environ. Microbiol.">
        <title>Draft genome sequence of a psychrotolerant sulfur-oxidizing bacterium, Sulfuricella denitrificans skB26, and proteomic insights into cold adaptation.</title>
        <authorList>
            <person name="Watanabe T."/>
            <person name="Kojima H."/>
            <person name="Fukui M."/>
        </authorList>
    </citation>
    <scope>NUCLEOTIDE SEQUENCE [LARGE SCALE GENOMIC DNA]</scope>
    <source>
        <strain evidence="6">skB26</strain>
    </source>
</reference>
<keyword evidence="1" id="KW-0479">Metal-binding</keyword>
<dbReference type="GO" id="GO:0003676">
    <property type="term" value="F:nucleic acid binding"/>
    <property type="evidence" value="ECO:0007669"/>
    <property type="project" value="InterPro"/>
</dbReference>
<evidence type="ECO:0000256" key="2">
    <source>
        <dbReference type="ARBA" id="ARBA00022801"/>
    </source>
</evidence>
<evidence type="ECO:0000313" key="5">
    <source>
        <dbReference type="EMBL" id="BAN35418.1"/>
    </source>
</evidence>
<dbReference type="eggNOG" id="ENOG5032SKB">
    <property type="taxonomic scope" value="Bacteria"/>
</dbReference>
<dbReference type="Pfam" id="PF08797">
    <property type="entry name" value="HIRAN"/>
    <property type="match status" value="1"/>
</dbReference>
<feature type="chain" id="PRO_5004545870" description="HIRAN domain-containing protein" evidence="3">
    <location>
        <begin position="26"/>
        <end position="131"/>
    </location>
</feature>
<evidence type="ECO:0000259" key="4">
    <source>
        <dbReference type="SMART" id="SM00910"/>
    </source>
</evidence>
<evidence type="ECO:0000313" key="6">
    <source>
        <dbReference type="Proteomes" id="UP000015559"/>
    </source>
</evidence>
<dbReference type="EMBL" id="AP013066">
    <property type="protein sequence ID" value="BAN35418.1"/>
    <property type="molecule type" value="Genomic_DNA"/>
</dbReference>
<dbReference type="STRING" id="1163617.SCD_n01597"/>
<dbReference type="KEGG" id="sdr:SCD_n01597"/>
<sequence length="131" mass="14689">MSSYRLPLIPVAALLLALLTVPASAEPGTNAKILLQSSPLAGFRYYEGKKLWSEMKVGDALHLVREPGNTYDAKAVRVEWQGHKLGYVPRADNEALARFMDRGSKAEARITRLKKSSNPWQRMEFEVYLGL</sequence>
<dbReference type="GO" id="GO:0016818">
    <property type="term" value="F:hydrolase activity, acting on acid anhydrides, in phosphorus-containing anhydrides"/>
    <property type="evidence" value="ECO:0007669"/>
    <property type="project" value="InterPro"/>
</dbReference>
<feature type="signal peptide" evidence="3">
    <location>
        <begin position="1"/>
        <end position="25"/>
    </location>
</feature>
<proteinExistence type="predicted"/>
<organism evidence="5 6">
    <name type="scientific">Sulfuricella denitrificans (strain DSM 22764 / NBRC 105220 / skB26)</name>
    <dbReference type="NCBI Taxonomy" id="1163617"/>
    <lineage>
        <taxon>Bacteria</taxon>
        <taxon>Pseudomonadati</taxon>
        <taxon>Pseudomonadota</taxon>
        <taxon>Betaproteobacteria</taxon>
        <taxon>Nitrosomonadales</taxon>
        <taxon>Sulfuricellaceae</taxon>
        <taxon>Sulfuricella</taxon>
    </lineage>
</organism>
<keyword evidence="2" id="KW-0378">Hydrolase</keyword>
<dbReference type="Proteomes" id="UP000015559">
    <property type="component" value="Chromosome"/>
</dbReference>
<keyword evidence="6" id="KW-1185">Reference proteome</keyword>
<dbReference type="AlphaFoldDB" id="S6ACA8"/>
<dbReference type="OrthoDB" id="5769937at2"/>
<protein>
    <recommendedName>
        <fullName evidence="4">HIRAN domain-containing protein</fullName>
    </recommendedName>
</protein>